<dbReference type="Proteomes" id="UP000018958">
    <property type="component" value="Unassembled WGS sequence"/>
</dbReference>
<gene>
    <name evidence="1" type="ORF">F441_09120</name>
</gene>
<comment type="caution">
    <text evidence="1">The sequence shown here is derived from an EMBL/GenBank/DDBJ whole genome shotgun (WGS) entry which is preliminary data.</text>
</comment>
<name>W2X0G7_PHYNI</name>
<accession>W2X0G7</accession>
<protein>
    <submittedName>
        <fullName evidence="1">Uncharacterized protein</fullName>
    </submittedName>
</protein>
<dbReference type="EMBL" id="ANIX01001847">
    <property type="protein sequence ID" value="ETP16256.1"/>
    <property type="molecule type" value="Genomic_DNA"/>
</dbReference>
<reference evidence="1 2" key="1">
    <citation type="submission" date="2013-11" db="EMBL/GenBank/DDBJ databases">
        <title>The Genome Sequence of Phytophthora parasitica CJ01A1.</title>
        <authorList>
            <consortium name="The Broad Institute Genomics Platform"/>
            <person name="Russ C."/>
            <person name="Tyler B."/>
            <person name="Panabieres F."/>
            <person name="Shan W."/>
            <person name="Tripathy S."/>
            <person name="Grunwald N."/>
            <person name="Machado M."/>
            <person name="Johnson C.S."/>
            <person name="Walker B."/>
            <person name="Young S.K."/>
            <person name="Zeng Q."/>
            <person name="Gargeya S."/>
            <person name="Fitzgerald M."/>
            <person name="Haas B."/>
            <person name="Abouelleil A."/>
            <person name="Allen A.W."/>
            <person name="Alvarado L."/>
            <person name="Arachchi H.M."/>
            <person name="Berlin A.M."/>
            <person name="Chapman S.B."/>
            <person name="Gainer-Dewar J."/>
            <person name="Goldberg J."/>
            <person name="Griggs A."/>
            <person name="Gujja S."/>
            <person name="Hansen M."/>
            <person name="Howarth C."/>
            <person name="Imamovic A."/>
            <person name="Ireland A."/>
            <person name="Larimer J."/>
            <person name="McCowan C."/>
            <person name="Murphy C."/>
            <person name="Pearson M."/>
            <person name="Poon T.W."/>
            <person name="Priest M."/>
            <person name="Roberts A."/>
            <person name="Saif S."/>
            <person name="Shea T."/>
            <person name="Sisk P."/>
            <person name="Sykes S."/>
            <person name="Wortman J."/>
            <person name="Nusbaum C."/>
            <person name="Birren B."/>
        </authorList>
    </citation>
    <scope>NUCLEOTIDE SEQUENCE [LARGE SCALE GENOMIC DNA]</scope>
    <source>
        <strain evidence="1 2">CJ01A1</strain>
    </source>
</reference>
<sequence>MFVPISTKTGRSAVKCGRTICETNTSLRGTQPQIELSRTGTY</sequence>
<organism evidence="1 2">
    <name type="scientific">Phytophthora nicotianae CJ01A1</name>
    <dbReference type="NCBI Taxonomy" id="1317063"/>
    <lineage>
        <taxon>Eukaryota</taxon>
        <taxon>Sar</taxon>
        <taxon>Stramenopiles</taxon>
        <taxon>Oomycota</taxon>
        <taxon>Peronosporomycetes</taxon>
        <taxon>Peronosporales</taxon>
        <taxon>Peronosporaceae</taxon>
        <taxon>Phytophthora</taxon>
    </lineage>
</organism>
<proteinExistence type="predicted"/>
<evidence type="ECO:0000313" key="1">
    <source>
        <dbReference type="EMBL" id="ETP16256.1"/>
    </source>
</evidence>
<evidence type="ECO:0000313" key="2">
    <source>
        <dbReference type="Proteomes" id="UP000018958"/>
    </source>
</evidence>
<dbReference type="AlphaFoldDB" id="W2X0G7"/>